<dbReference type="RefSeq" id="WP_179427137.1">
    <property type="nucleotide sequence ID" value="NZ_JACBZP010000001.1"/>
</dbReference>
<dbReference type="EMBL" id="JACBZP010000001">
    <property type="protein sequence ID" value="NYI67279.1"/>
    <property type="molecule type" value="Genomic_DNA"/>
</dbReference>
<dbReference type="SMART" id="SM00382">
    <property type="entry name" value="AAA"/>
    <property type="match status" value="1"/>
</dbReference>
<dbReference type="InterPro" id="IPR013563">
    <property type="entry name" value="Oligopep_ABC_C"/>
</dbReference>
<evidence type="ECO:0000313" key="9">
    <source>
        <dbReference type="EMBL" id="NYI67279.1"/>
    </source>
</evidence>
<dbReference type="Gene3D" id="3.40.50.300">
    <property type="entry name" value="P-loop containing nucleotide triphosphate hydrolases"/>
    <property type="match status" value="1"/>
</dbReference>
<proteinExistence type="inferred from homology"/>
<reference evidence="9 10" key="1">
    <citation type="submission" date="2020-07" db="EMBL/GenBank/DDBJ databases">
        <title>Sequencing the genomes of 1000 actinobacteria strains.</title>
        <authorList>
            <person name="Klenk H.-P."/>
        </authorList>
    </citation>
    <scope>NUCLEOTIDE SEQUENCE [LARGE SCALE GENOMIC DNA]</scope>
    <source>
        <strain evidence="9 10">DSM 26341</strain>
    </source>
</reference>
<evidence type="ECO:0000256" key="7">
    <source>
        <dbReference type="ARBA" id="ARBA00023136"/>
    </source>
</evidence>
<name>A0A7Z0AA76_9MICO</name>
<dbReference type="NCBIfam" id="TIGR01727">
    <property type="entry name" value="oligo_HPY"/>
    <property type="match status" value="1"/>
</dbReference>
<dbReference type="InterPro" id="IPR017871">
    <property type="entry name" value="ABC_transporter-like_CS"/>
</dbReference>
<dbReference type="GO" id="GO:0016887">
    <property type="term" value="F:ATP hydrolysis activity"/>
    <property type="evidence" value="ECO:0007669"/>
    <property type="project" value="InterPro"/>
</dbReference>
<dbReference type="FunFam" id="3.40.50.300:FF:000016">
    <property type="entry name" value="Oligopeptide ABC transporter ATP-binding component"/>
    <property type="match status" value="1"/>
</dbReference>
<evidence type="ECO:0000256" key="2">
    <source>
        <dbReference type="ARBA" id="ARBA00005417"/>
    </source>
</evidence>
<comment type="caution">
    <text evidence="9">The sequence shown here is derived from an EMBL/GenBank/DDBJ whole genome shotgun (WGS) entry which is preliminary data.</text>
</comment>
<dbReference type="InterPro" id="IPR050388">
    <property type="entry name" value="ABC_Ni/Peptide_Import"/>
</dbReference>
<dbReference type="PANTHER" id="PTHR43297">
    <property type="entry name" value="OLIGOPEPTIDE TRANSPORT ATP-BINDING PROTEIN APPD"/>
    <property type="match status" value="1"/>
</dbReference>
<evidence type="ECO:0000259" key="8">
    <source>
        <dbReference type="PROSITE" id="PS50893"/>
    </source>
</evidence>
<evidence type="ECO:0000256" key="1">
    <source>
        <dbReference type="ARBA" id="ARBA00004202"/>
    </source>
</evidence>
<dbReference type="Pfam" id="PF00005">
    <property type="entry name" value="ABC_tran"/>
    <property type="match status" value="1"/>
</dbReference>
<keyword evidence="6 9" id="KW-0067">ATP-binding</keyword>
<evidence type="ECO:0000256" key="5">
    <source>
        <dbReference type="ARBA" id="ARBA00022741"/>
    </source>
</evidence>
<sequence length="342" mass="36900">MAEPVLSIKDLSVSFHTRTDVVRAVDHVSFDVYPGETLGVVGESGSGKSVTMLSLLKLIPASARVRTSGQAMFRGQDLLQLSNKELRRIRGRDVALIPQDPMTCLDPVLRVGPQIVEAIKAHHPAGRATLRAKAVDLLRLVGLPQPEQQYSQYPHEYSGGMRQRAMIAMGIANDPALLIADEPTTALDVTIQAQIMDVLKAAQAETDAGLLMITHDLGLIAEMADRVVVMYAGHVVETGDVETIFTNPRHPYTLGLLGSLPTAGGDEEWLKPIPGNPPDLAHVPPGCPFHPRCLLAKDREVCRTTPPVLEPAGIAGHSSACHFKDELAAESSHLLEEAENIQ</sequence>
<evidence type="ECO:0000256" key="4">
    <source>
        <dbReference type="ARBA" id="ARBA00022475"/>
    </source>
</evidence>
<feature type="domain" description="ABC transporter" evidence="8">
    <location>
        <begin position="6"/>
        <end position="257"/>
    </location>
</feature>
<gene>
    <name evidence="9" type="ORF">BJY26_001585</name>
</gene>
<keyword evidence="10" id="KW-1185">Reference proteome</keyword>
<keyword evidence="3" id="KW-0813">Transport</keyword>
<dbReference type="InterPro" id="IPR027417">
    <property type="entry name" value="P-loop_NTPase"/>
</dbReference>
<dbReference type="Proteomes" id="UP000539111">
    <property type="component" value="Unassembled WGS sequence"/>
</dbReference>
<evidence type="ECO:0000256" key="3">
    <source>
        <dbReference type="ARBA" id="ARBA00022448"/>
    </source>
</evidence>
<dbReference type="GO" id="GO:0005886">
    <property type="term" value="C:plasma membrane"/>
    <property type="evidence" value="ECO:0007669"/>
    <property type="project" value="UniProtKB-SubCell"/>
</dbReference>
<dbReference type="AlphaFoldDB" id="A0A7Z0AA76"/>
<dbReference type="PANTHER" id="PTHR43297:SF2">
    <property type="entry name" value="DIPEPTIDE TRANSPORT ATP-BINDING PROTEIN DPPD"/>
    <property type="match status" value="1"/>
</dbReference>
<dbReference type="GO" id="GO:0015833">
    <property type="term" value="P:peptide transport"/>
    <property type="evidence" value="ECO:0007669"/>
    <property type="project" value="InterPro"/>
</dbReference>
<dbReference type="PROSITE" id="PS00211">
    <property type="entry name" value="ABC_TRANSPORTER_1"/>
    <property type="match status" value="1"/>
</dbReference>
<comment type="similarity">
    <text evidence="2">Belongs to the ABC transporter superfamily.</text>
</comment>
<dbReference type="InterPro" id="IPR003593">
    <property type="entry name" value="AAA+_ATPase"/>
</dbReference>
<keyword evidence="7" id="KW-0472">Membrane</keyword>
<accession>A0A7Z0AA76</accession>
<dbReference type="Pfam" id="PF08352">
    <property type="entry name" value="oligo_HPY"/>
    <property type="match status" value="1"/>
</dbReference>
<dbReference type="GO" id="GO:0005524">
    <property type="term" value="F:ATP binding"/>
    <property type="evidence" value="ECO:0007669"/>
    <property type="project" value="UniProtKB-KW"/>
</dbReference>
<evidence type="ECO:0000313" key="10">
    <source>
        <dbReference type="Proteomes" id="UP000539111"/>
    </source>
</evidence>
<keyword evidence="5" id="KW-0547">Nucleotide-binding</keyword>
<dbReference type="PROSITE" id="PS50893">
    <property type="entry name" value="ABC_TRANSPORTER_2"/>
    <property type="match status" value="1"/>
</dbReference>
<evidence type="ECO:0000256" key="6">
    <source>
        <dbReference type="ARBA" id="ARBA00022840"/>
    </source>
</evidence>
<dbReference type="SUPFAM" id="SSF52540">
    <property type="entry name" value="P-loop containing nucleoside triphosphate hydrolases"/>
    <property type="match status" value="1"/>
</dbReference>
<dbReference type="InterPro" id="IPR003439">
    <property type="entry name" value="ABC_transporter-like_ATP-bd"/>
</dbReference>
<organism evidence="9 10">
    <name type="scientific">Spelaeicoccus albus</name>
    <dbReference type="NCBI Taxonomy" id="1280376"/>
    <lineage>
        <taxon>Bacteria</taxon>
        <taxon>Bacillati</taxon>
        <taxon>Actinomycetota</taxon>
        <taxon>Actinomycetes</taxon>
        <taxon>Micrococcales</taxon>
        <taxon>Brevibacteriaceae</taxon>
        <taxon>Spelaeicoccus</taxon>
    </lineage>
</organism>
<protein>
    <submittedName>
        <fullName evidence="9">Oligopeptide/dipeptide ABC transporter ATP-binding protein</fullName>
    </submittedName>
</protein>
<dbReference type="CDD" id="cd03257">
    <property type="entry name" value="ABC_NikE_OppD_transporters"/>
    <property type="match status" value="1"/>
</dbReference>
<keyword evidence="4" id="KW-1003">Cell membrane</keyword>
<comment type="subcellular location">
    <subcellularLocation>
        <location evidence="1">Cell membrane</location>
        <topology evidence="1">Peripheral membrane protein</topology>
    </subcellularLocation>
</comment>